<organism evidence="3 4">
    <name type="scientific">Talaromyces proteolyticus</name>
    <dbReference type="NCBI Taxonomy" id="1131652"/>
    <lineage>
        <taxon>Eukaryota</taxon>
        <taxon>Fungi</taxon>
        <taxon>Dikarya</taxon>
        <taxon>Ascomycota</taxon>
        <taxon>Pezizomycotina</taxon>
        <taxon>Eurotiomycetes</taxon>
        <taxon>Eurotiomycetidae</taxon>
        <taxon>Eurotiales</taxon>
        <taxon>Trichocomaceae</taxon>
        <taxon>Talaromyces</taxon>
        <taxon>Talaromyces sect. Bacilispori</taxon>
    </lineage>
</organism>
<dbReference type="AlphaFoldDB" id="A0AAD4PTE2"/>
<sequence>MAVSTADDALFNRAVSGYRDVFWSQNQHLSETERNCLWTRRLSQFVTGNNNSSVLDSTIDAFTISTSSGPCSDTLGKRTRLDAPRTVPGVSTSAKRRATVCLIIPSTPESKGATVKRTGTSVPMDQSPTTTSSHMMRRQSTNNRIGRSPNNEVHNSVRTIPMMRSQSQQVPSTRQQLRVGLETRRQSSGPTSYTQQVHNLNVNEYSPTEWTQQCVEDIPGQVTPSFALSIPSDVEMSMGSHENTVVLQQSLPQEHMQTPQFKGLTQPATSDQLTVATIQATEMSRSTTSESICGGLGMVRFDSEESNPENFSNFSFSSDYVHLTSSQDVGFPSVSPIGSMDHVPFSSSAPNPVSFLSSSSLAPSSAAQEMKVSFSAESNASDVSMTQQSRTARRTSEQVVQGARPIAPKVSSNKSSVLTVKSNDPHRMIRISSEDGTAKEVAAIPKASFQRPPRQKTYCHLCTDQPEGFHGEHELRRHIERVHAVVRKVWVCVDISPDKSFLANCKACRNGKRYGANYNAAAHLRRTHFNPCQRGRGGRGKDSEKRGGKGGGHHPPMEVLKHWMEQKEEVVLENAQYLLDDEVSAELASGLPPATVQPGTEAEISPDAAGEYEDTSLKWDTTMTMGNGFEMAFVPSLDHHYYLDAQPLAVDDPFLVQTAV</sequence>
<dbReference type="PANTHER" id="PTHR42031:SF1">
    <property type="entry name" value="KEY LIME PATHOGENICITY PROTEIN"/>
    <property type="match status" value="1"/>
</dbReference>
<dbReference type="EMBL" id="JAJTJA010000013">
    <property type="protein sequence ID" value="KAH8690666.1"/>
    <property type="molecule type" value="Genomic_DNA"/>
</dbReference>
<comment type="caution">
    <text evidence="3">The sequence shown here is derived from an EMBL/GenBank/DDBJ whole genome shotgun (WGS) entry which is preliminary data.</text>
</comment>
<dbReference type="RefSeq" id="XP_046066862.1">
    <property type="nucleotide sequence ID" value="XM_046222448.1"/>
</dbReference>
<evidence type="ECO:0000313" key="3">
    <source>
        <dbReference type="EMBL" id="KAH8690666.1"/>
    </source>
</evidence>
<proteinExistence type="predicted"/>
<dbReference type="InterPro" id="IPR057218">
    <property type="entry name" value="DUF7896"/>
</dbReference>
<dbReference type="Pfam" id="PF25438">
    <property type="entry name" value="DUF7896"/>
    <property type="match status" value="1"/>
</dbReference>
<feature type="region of interest" description="Disordered" evidence="1">
    <location>
        <begin position="375"/>
        <end position="403"/>
    </location>
</feature>
<keyword evidence="4" id="KW-1185">Reference proteome</keyword>
<gene>
    <name evidence="3" type="ORF">BGW36DRAFT_58676</name>
</gene>
<feature type="compositionally biased region" description="Polar residues" evidence="1">
    <location>
        <begin position="117"/>
        <end position="153"/>
    </location>
</feature>
<feature type="region of interest" description="Disordered" evidence="1">
    <location>
        <begin position="110"/>
        <end position="153"/>
    </location>
</feature>
<feature type="region of interest" description="Disordered" evidence="1">
    <location>
        <begin position="590"/>
        <end position="612"/>
    </location>
</feature>
<reference evidence="3" key="1">
    <citation type="submission" date="2021-12" db="EMBL/GenBank/DDBJ databases">
        <title>Convergent genome expansion in fungi linked to evolution of root-endophyte symbiosis.</title>
        <authorList>
            <consortium name="DOE Joint Genome Institute"/>
            <person name="Ke Y.-H."/>
            <person name="Bonito G."/>
            <person name="Liao H.-L."/>
            <person name="Looney B."/>
            <person name="Rojas-Flechas A."/>
            <person name="Nash J."/>
            <person name="Hameed K."/>
            <person name="Schadt C."/>
            <person name="Martin F."/>
            <person name="Crous P.W."/>
            <person name="Miettinen O."/>
            <person name="Magnuson J.K."/>
            <person name="Labbe J."/>
            <person name="Jacobson D."/>
            <person name="Doktycz M.J."/>
            <person name="Veneault-Fourrey C."/>
            <person name="Kuo A."/>
            <person name="Mondo S."/>
            <person name="Calhoun S."/>
            <person name="Riley R."/>
            <person name="Ohm R."/>
            <person name="LaButti K."/>
            <person name="Andreopoulos B."/>
            <person name="Pangilinan J."/>
            <person name="Nolan M."/>
            <person name="Tritt A."/>
            <person name="Clum A."/>
            <person name="Lipzen A."/>
            <person name="Daum C."/>
            <person name="Barry K."/>
            <person name="Grigoriev I.V."/>
            <person name="Vilgalys R."/>
        </authorList>
    </citation>
    <scope>NUCLEOTIDE SEQUENCE</scope>
    <source>
        <strain evidence="3">PMI_201</strain>
    </source>
</reference>
<evidence type="ECO:0000256" key="1">
    <source>
        <dbReference type="SAM" id="MobiDB-lite"/>
    </source>
</evidence>
<feature type="compositionally biased region" description="Polar residues" evidence="1">
    <location>
        <begin position="375"/>
        <end position="390"/>
    </location>
</feature>
<dbReference type="GeneID" id="70252735"/>
<dbReference type="PANTHER" id="PTHR42031">
    <property type="entry name" value="KEY LIME PATHOGENICITY PROTEIN"/>
    <property type="match status" value="1"/>
</dbReference>
<accession>A0AAD4PTE2</accession>
<evidence type="ECO:0000259" key="2">
    <source>
        <dbReference type="Pfam" id="PF25438"/>
    </source>
</evidence>
<evidence type="ECO:0000313" key="4">
    <source>
        <dbReference type="Proteomes" id="UP001201262"/>
    </source>
</evidence>
<feature type="domain" description="DUF7896" evidence="2">
    <location>
        <begin position="487"/>
        <end position="566"/>
    </location>
</feature>
<name>A0AAD4PTE2_9EURO</name>
<dbReference type="Proteomes" id="UP001201262">
    <property type="component" value="Unassembled WGS sequence"/>
</dbReference>
<protein>
    <recommendedName>
        <fullName evidence="2">DUF7896 domain-containing protein</fullName>
    </recommendedName>
</protein>
<feature type="region of interest" description="Disordered" evidence="1">
    <location>
        <begin position="529"/>
        <end position="557"/>
    </location>
</feature>